<evidence type="ECO:0000259" key="8">
    <source>
        <dbReference type="Pfam" id="PF00528"/>
    </source>
</evidence>
<dbReference type="PANTHER" id="PTHR30465:SF94">
    <property type="entry name" value="NICKEL IMPORT SYSTEM PERMEASE PROTEIN NIKB"/>
    <property type="match status" value="1"/>
</dbReference>
<organism evidence="9 10">
    <name type="scientific">Propioniciclava flava</name>
    <dbReference type="NCBI Taxonomy" id="2072026"/>
    <lineage>
        <taxon>Bacteria</taxon>
        <taxon>Bacillati</taxon>
        <taxon>Actinomycetota</taxon>
        <taxon>Actinomycetes</taxon>
        <taxon>Propionibacteriales</taxon>
        <taxon>Propionibacteriaceae</taxon>
        <taxon>Propioniciclava</taxon>
    </lineage>
</organism>
<keyword evidence="2" id="KW-0813">Transport</keyword>
<keyword evidence="6 7" id="KW-0472">Membrane</keyword>
<sequence>MLAYPLGMLAATRGGIAEWVTRGLTVLAQAVPSFVVALLVITALGVQLRWVSFYTLTGVAQVIAPAALVTLYTVGQLSRIVAHAALALWEEPFVRAMLGRGFELSAVLWRDGRRQVLYALVAALIAKMSWVIGAPPLSSTSSRCPGSAST</sequence>
<dbReference type="PANTHER" id="PTHR30465">
    <property type="entry name" value="INNER MEMBRANE ABC TRANSPORTER"/>
    <property type="match status" value="1"/>
</dbReference>
<dbReference type="AlphaFoldDB" id="A0A4Q2EL34"/>
<comment type="caution">
    <text evidence="9">The sequence shown here is derived from an EMBL/GenBank/DDBJ whole genome shotgun (WGS) entry which is preliminary data.</text>
</comment>
<dbReference type="Proteomes" id="UP000290624">
    <property type="component" value="Unassembled WGS sequence"/>
</dbReference>
<dbReference type="EMBL" id="PPCV01000001">
    <property type="protein sequence ID" value="RXW33224.1"/>
    <property type="molecule type" value="Genomic_DNA"/>
</dbReference>
<gene>
    <name evidence="9" type="ORF">C1706_00135</name>
</gene>
<evidence type="ECO:0000256" key="3">
    <source>
        <dbReference type="ARBA" id="ARBA00022475"/>
    </source>
</evidence>
<reference evidence="9 10" key="1">
    <citation type="submission" date="2018-01" db="EMBL/GenBank/DDBJ databases">
        <title>Lactibacter flavus gen. nov., sp. nov., a novel bacterium of the family Propionibacteriaceae isolated from raw milk and dairy products.</title>
        <authorList>
            <person name="Wenning M."/>
            <person name="Breitenwieser F."/>
            <person name="Huptas C."/>
            <person name="von Neubeck M."/>
            <person name="Busse H.-J."/>
            <person name="Scherer S."/>
        </authorList>
    </citation>
    <scope>NUCLEOTIDE SEQUENCE [LARGE SCALE GENOMIC DNA]</scope>
    <source>
        <strain evidence="9 10">VG341</strain>
    </source>
</reference>
<proteinExistence type="predicted"/>
<feature type="transmembrane region" description="Helical" evidence="7">
    <location>
        <begin position="27"/>
        <end position="46"/>
    </location>
</feature>
<evidence type="ECO:0000256" key="2">
    <source>
        <dbReference type="ARBA" id="ARBA00022448"/>
    </source>
</evidence>
<protein>
    <recommendedName>
        <fullName evidence="8">ABC transmembrane type-1 domain-containing protein</fullName>
    </recommendedName>
</protein>
<keyword evidence="4 7" id="KW-0812">Transmembrane</keyword>
<evidence type="ECO:0000256" key="4">
    <source>
        <dbReference type="ARBA" id="ARBA00022692"/>
    </source>
</evidence>
<keyword evidence="10" id="KW-1185">Reference proteome</keyword>
<evidence type="ECO:0000313" key="10">
    <source>
        <dbReference type="Proteomes" id="UP000290624"/>
    </source>
</evidence>
<accession>A0A4Q2EL34</accession>
<evidence type="ECO:0000256" key="5">
    <source>
        <dbReference type="ARBA" id="ARBA00022989"/>
    </source>
</evidence>
<dbReference type="InterPro" id="IPR000515">
    <property type="entry name" value="MetI-like"/>
</dbReference>
<dbReference type="OrthoDB" id="9808005at2"/>
<dbReference type="GO" id="GO:0005886">
    <property type="term" value="C:plasma membrane"/>
    <property type="evidence" value="ECO:0007669"/>
    <property type="project" value="UniProtKB-SubCell"/>
</dbReference>
<evidence type="ECO:0000256" key="6">
    <source>
        <dbReference type="ARBA" id="ARBA00023136"/>
    </source>
</evidence>
<evidence type="ECO:0000313" key="9">
    <source>
        <dbReference type="EMBL" id="RXW33224.1"/>
    </source>
</evidence>
<keyword evidence="3" id="KW-1003">Cell membrane</keyword>
<feature type="transmembrane region" description="Helical" evidence="7">
    <location>
        <begin position="116"/>
        <end position="133"/>
    </location>
</feature>
<name>A0A4Q2EL34_9ACTN</name>
<dbReference type="GO" id="GO:0055085">
    <property type="term" value="P:transmembrane transport"/>
    <property type="evidence" value="ECO:0007669"/>
    <property type="project" value="InterPro"/>
</dbReference>
<evidence type="ECO:0000256" key="7">
    <source>
        <dbReference type="SAM" id="Phobius"/>
    </source>
</evidence>
<dbReference type="Pfam" id="PF00528">
    <property type="entry name" value="BPD_transp_1"/>
    <property type="match status" value="1"/>
</dbReference>
<feature type="domain" description="ABC transmembrane type-1" evidence="8">
    <location>
        <begin position="4"/>
        <end position="133"/>
    </location>
</feature>
<feature type="transmembrane region" description="Helical" evidence="7">
    <location>
        <begin position="53"/>
        <end position="72"/>
    </location>
</feature>
<keyword evidence="5 7" id="KW-1133">Transmembrane helix</keyword>
<comment type="subcellular location">
    <subcellularLocation>
        <location evidence="1">Cell membrane</location>
        <topology evidence="1">Multi-pass membrane protein</topology>
    </subcellularLocation>
</comment>
<evidence type="ECO:0000256" key="1">
    <source>
        <dbReference type="ARBA" id="ARBA00004651"/>
    </source>
</evidence>